<proteinExistence type="predicted"/>
<dbReference type="Proteomes" id="UP000016931">
    <property type="component" value="Unassembled WGS sequence"/>
</dbReference>
<dbReference type="AlphaFoldDB" id="M3B893"/>
<organism evidence="1 2">
    <name type="scientific">Sphaerulina musiva (strain SO2202)</name>
    <name type="common">Poplar stem canker fungus</name>
    <name type="synonym">Septoria musiva</name>
    <dbReference type="NCBI Taxonomy" id="692275"/>
    <lineage>
        <taxon>Eukaryota</taxon>
        <taxon>Fungi</taxon>
        <taxon>Dikarya</taxon>
        <taxon>Ascomycota</taxon>
        <taxon>Pezizomycotina</taxon>
        <taxon>Dothideomycetes</taxon>
        <taxon>Dothideomycetidae</taxon>
        <taxon>Mycosphaerellales</taxon>
        <taxon>Mycosphaerellaceae</taxon>
        <taxon>Sphaerulina</taxon>
    </lineage>
</organism>
<accession>M3B893</accession>
<dbReference type="RefSeq" id="XP_016764183.1">
    <property type="nucleotide sequence ID" value="XM_016904493.1"/>
</dbReference>
<evidence type="ECO:0000313" key="1">
    <source>
        <dbReference type="EMBL" id="EMF16062.1"/>
    </source>
</evidence>
<dbReference type="HOGENOM" id="CLU_1497136_0_0_1"/>
<evidence type="ECO:0000313" key="2">
    <source>
        <dbReference type="Proteomes" id="UP000016931"/>
    </source>
</evidence>
<dbReference type="OMA" id="NKVPNAH"/>
<gene>
    <name evidence="1" type="ORF">SEPMUDRAFT_147738</name>
</gene>
<evidence type="ECO:0008006" key="3">
    <source>
        <dbReference type="Google" id="ProtNLM"/>
    </source>
</evidence>
<reference evidence="1 2" key="1">
    <citation type="journal article" date="2012" name="PLoS Pathog.">
        <title>Diverse lifestyles and strategies of plant pathogenesis encoded in the genomes of eighteen Dothideomycetes fungi.</title>
        <authorList>
            <person name="Ohm R.A."/>
            <person name="Feau N."/>
            <person name="Henrissat B."/>
            <person name="Schoch C.L."/>
            <person name="Horwitz B.A."/>
            <person name="Barry K.W."/>
            <person name="Condon B.J."/>
            <person name="Copeland A.C."/>
            <person name="Dhillon B."/>
            <person name="Glaser F."/>
            <person name="Hesse C.N."/>
            <person name="Kosti I."/>
            <person name="LaButti K."/>
            <person name="Lindquist E.A."/>
            <person name="Lucas S."/>
            <person name="Salamov A.A."/>
            <person name="Bradshaw R.E."/>
            <person name="Ciuffetti L."/>
            <person name="Hamelin R.C."/>
            <person name="Kema G.H.J."/>
            <person name="Lawrence C."/>
            <person name="Scott J.A."/>
            <person name="Spatafora J.W."/>
            <person name="Turgeon B.G."/>
            <person name="de Wit P.J.G.M."/>
            <person name="Zhong S."/>
            <person name="Goodwin S.B."/>
            <person name="Grigoriev I.V."/>
        </authorList>
    </citation>
    <scope>NUCLEOTIDE SEQUENCE [LARGE SCALE GENOMIC DNA]</scope>
    <source>
        <strain evidence="1 2">SO2202</strain>
    </source>
</reference>
<dbReference type="GeneID" id="27901630"/>
<dbReference type="eggNOG" id="ENOG502RH9B">
    <property type="taxonomic scope" value="Eukaryota"/>
</dbReference>
<dbReference type="EMBL" id="KB456261">
    <property type="protein sequence ID" value="EMF16062.1"/>
    <property type="molecule type" value="Genomic_DNA"/>
</dbReference>
<keyword evidence="2" id="KW-1185">Reference proteome</keyword>
<protein>
    <recommendedName>
        <fullName evidence="3">EthD domain-containing protein</fullName>
    </recommendedName>
</protein>
<sequence>MAHLGRVFGSKHVREVVGPDGKNFNDFAATIAMFTYEELISGSEPLEQGDEQVLVASWWVQSRDPKKDLKDFATELKPLVVGAFGDLSRKVVVNVALPDEAGMLKYFTGDIAPSYSACYQVYLTDKAQVADFLDKKATLEERAAELVVQETTFATFGIRSVVLDQTRGVRFDASRQPRLS</sequence>
<dbReference type="OrthoDB" id="5340195at2759"/>
<name>M3B893_SPHMS</name>